<keyword evidence="2" id="KW-1185">Reference proteome</keyword>
<organism evidence="1 2">
    <name type="scientific">Ambispora gerdemannii</name>
    <dbReference type="NCBI Taxonomy" id="144530"/>
    <lineage>
        <taxon>Eukaryota</taxon>
        <taxon>Fungi</taxon>
        <taxon>Fungi incertae sedis</taxon>
        <taxon>Mucoromycota</taxon>
        <taxon>Glomeromycotina</taxon>
        <taxon>Glomeromycetes</taxon>
        <taxon>Archaeosporales</taxon>
        <taxon>Ambisporaceae</taxon>
        <taxon>Ambispora</taxon>
    </lineage>
</organism>
<evidence type="ECO:0000313" key="2">
    <source>
        <dbReference type="Proteomes" id="UP000789831"/>
    </source>
</evidence>
<gene>
    <name evidence="1" type="ORF">AGERDE_LOCUS11409</name>
</gene>
<dbReference type="Proteomes" id="UP000789831">
    <property type="component" value="Unassembled WGS sequence"/>
</dbReference>
<protein>
    <submittedName>
        <fullName evidence="1">4017_t:CDS:1</fullName>
    </submittedName>
</protein>
<sequence>MTFEENDALDGIITPENPSDNLDQKVIVRVDLVLNAAKVDIYHEHLHPHPNLCIEMPNKLRKEIKMYLHLTAIELKNHLQRKGFDISKYSPKRLYFWKSVTSQKLFKYYDNHIESACQLLSEHETHGFRWCLNIKDSETIAISFITLLLEEIKNHNINICEIYLDVTYKTARGRYELYDIIAD</sequence>
<name>A0A9N9H5Y0_9GLOM</name>
<comment type="caution">
    <text evidence="1">The sequence shown here is derived from an EMBL/GenBank/DDBJ whole genome shotgun (WGS) entry which is preliminary data.</text>
</comment>
<evidence type="ECO:0000313" key="1">
    <source>
        <dbReference type="EMBL" id="CAG8651201.1"/>
    </source>
</evidence>
<reference evidence="1" key="1">
    <citation type="submission" date="2021-06" db="EMBL/GenBank/DDBJ databases">
        <authorList>
            <person name="Kallberg Y."/>
            <person name="Tangrot J."/>
            <person name="Rosling A."/>
        </authorList>
    </citation>
    <scope>NUCLEOTIDE SEQUENCE</scope>
    <source>
        <strain evidence="1">MT106</strain>
    </source>
</reference>
<proteinExistence type="predicted"/>
<dbReference type="EMBL" id="CAJVPL010004782">
    <property type="protein sequence ID" value="CAG8651201.1"/>
    <property type="molecule type" value="Genomic_DNA"/>
</dbReference>
<dbReference type="OrthoDB" id="2374784at2759"/>
<accession>A0A9N9H5Y0</accession>
<dbReference type="AlphaFoldDB" id="A0A9N9H5Y0"/>
<feature type="non-terminal residue" evidence="1">
    <location>
        <position position="183"/>
    </location>
</feature>